<dbReference type="InterPro" id="IPR013087">
    <property type="entry name" value="Znf_C2H2_type"/>
</dbReference>
<evidence type="ECO:0000313" key="3">
    <source>
        <dbReference type="Proteomes" id="UP000005239"/>
    </source>
</evidence>
<dbReference type="Proteomes" id="UP000005239">
    <property type="component" value="Unassembled WGS sequence"/>
</dbReference>
<dbReference type="PROSITE" id="PS00028">
    <property type="entry name" value="ZINC_FINGER_C2H2_1"/>
    <property type="match status" value="1"/>
</dbReference>
<feature type="region of interest" description="Disordered" evidence="1">
    <location>
        <begin position="192"/>
        <end position="211"/>
    </location>
</feature>
<reference evidence="3" key="1">
    <citation type="journal article" date="2008" name="Nat. Genet.">
        <title>The Pristionchus pacificus genome provides a unique perspective on nematode lifestyle and parasitism.</title>
        <authorList>
            <person name="Dieterich C."/>
            <person name="Clifton S.W."/>
            <person name="Schuster L.N."/>
            <person name="Chinwalla A."/>
            <person name="Delehaunty K."/>
            <person name="Dinkelacker I."/>
            <person name="Fulton L."/>
            <person name="Fulton R."/>
            <person name="Godfrey J."/>
            <person name="Minx P."/>
            <person name="Mitreva M."/>
            <person name="Roeseler W."/>
            <person name="Tian H."/>
            <person name="Witte H."/>
            <person name="Yang S.P."/>
            <person name="Wilson R.K."/>
            <person name="Sommer R.J."/>
        </authorList>
    </citation>
    <scope>NUCLEOTIDE SEQUENCE [LARGE SCALE GENOMIC DNA]</scope>
    <source>
        <strain evidence="3">PS312</strain>
    </source>
</reference>
<feature type="compositionally biased region" description="Gly residues" evidence="1">
    <location>
        <begin position="289"/>
        <end position="301"/>
    </location>
</feature>
<feature type="region of interest" description="Disordered" evidence="1">
    <location>
        <begin position="289"/>
        <end position="345"/>
    </location>
</feature>
<sequence length="489" mass="52144">MDSPSAGHRARERLIADRTNKLSTYFIESNGNWLAQVLKSMCGVVQANFDPRNSIQMRRGMVQEYLDFVAAPDFGQIAERDLAFKAVLAFAEIFGAYVDEMNERTVEGQSMLFQPERPESFGDTSVFAGGVRGNRAVSSPAAAVGDDSFTKLRASGDQENMTPSLGLVRPSSGRTRRSSIAVTPVVERRAAYSLDGSGSQPGARKRARGDKVVAISPATKAPSLMPPPNGQLVDQQRLPATARRRSSNEANFDSTASSVVACTVCGAKVKEGAMRRHMKGHAAGVGGEAEGVEMGGSGGGAAAAAAAEEPPSLLDEIETSSEEAGGAAAAEDLVEPPPPAKQLPMEPNVVLNEFGLEEESADEEEMEVGEGGGEAADPTSNDLDGWAADLYDKSASCLLCNKACANYKRLSTHLYVSHKGFSHDHFIFKCLGCSHKFRSFFGALGHIQAAFRNKQVACRNKVTFVTSAMRADIKEESPEDAQPAARKTM</sequence>
<evidence type="ECO:0000256" key="1">
    <source>
        <dbReference type="SAM" id="MobiDB-lite"/>
    </source>
</evidence>
<protein>
    <submittedName>
        <fullName evidence="2">C2H2-type domain-containing protein</fullName>
    </submittedName>
</protein>
<proteinExistence type="predicted"/>
<accession>A0A8R1U6V7</accession>
<dbReference type="EnsemblMetazoa" id="PPA07933.1">
    <property type="protein sequence ID" value="PPA07933.1"/>
    <property type="gene ID" value="WBGene00097487"/>
</dbReference>
<organism evidence="2 3">
    <name type="scientific">Pristionchus pacificus</name>
    <name type="common">Parasitic nematode worm</name>
    <dbReference type="NCBI Taxonomy" id="54126"/>
    <lineage>
        <taxon>Eukaryota</taxon>
        <taxon>Metazoa</taxon>
        <taxon>Ecdysozoa</taxon>
        <taxon>Nematoda</taxon>
        <taxon>Chromadorea</taxon>
        <taxon>Rhabditida</taxon>
        <taxon>Rhabditina</taxon>
        <taxon>Diplogasteromorpha</taxon>
        <taxon>Diplogasteroidea</taxon>
        <taxon>Neodiplogasteridae</taxon>
        <taxon>Pristionchus</taxon>
    </lineage>
</organism>
<name>A0A2A6CVT5_PRIPA</name>
<evidence type="ECO:0000313" key="2">
    <source>
        <dbReference type="EnsemblMetazoa" id="PPA07933.1"/>
    </source>
</evidence>
<dbReference type="AlphaFoldDB" id="A0A2A6CVT5"/>
<accession>A0A2A6CVT5</accession>
<keyword evidence="3" id="KW-1185">Reference proteome</keyword>
<feature type="compositionally biased region" description="Low complexity" evidence="1">
    <location>
        <begin position="322"/>
        <end position="331"/>
    </location>
</feature>
<reference evidence="2" key="2">
    <citation type="submission" date="2022-06" db="UniProtKB">
        <authorList>
            <consortium name="EnsemblMetazoa"/>
        </authorList>
    </citation>
    <scope>IDENTIFICATION</scope>
    <source>
        <strain evidence="2">PS312</strain>
    </source>
</reference>
<gene>
    <name evidence="2" type="primary">WBGene00097487</name>
</gene>
<feature type="region of interest" description="Disordered" evidence="1">
    <location>
        <begin position="154"/>
        <end position="178"/>
    </location>
</feature>
<dbReference type="SMART" id="SM00355">
    <property type="entry name" value="ZnF_C2H2"/>
    <property type="match status" value="2"/>
</dbReference>